<dbReference type="KEGG" id="emo:DM558_05780"/>
<dbReference type="RefSeq" id="WP_127162574.1">
    <property type="nucleotide sequence ID" value="NZ_CP029822.1"/>
</dbReference>
<organism evidence="4 5">
    <name type="scientific">Entomomonas moraniae</name>
    <dbReference type="NCBI Taxonomy" id="2213226"/>
    <lineage>
        <taxon>Bacteria</taxon>
        <taxon>Pseudomonadati</taxon>
        <taxon>Pseudomonadota</taxon>
        <taxon>Gammaproteobacteria</taxon>
        <taxon>Pseudomonadales</taxon>
        <taxon>Pseudomonadaceae</taxon>
        <taxon>Entomomonas</taxon>
    </lineage>
</organism>
<dbReference type="NCBIfam" id="TIGR02464">
    <property type="entry name" value="ribofla_fusion"/>
    <property type="match status" value="1"/>
</dbReference>
<proteinExistence type="predicted"/>
<dbReference type="CDD" id="cd15457">
    <property type="entry name" value="NADAR"/>
    <property type="match status" value="1"/>
</dbReference>
<protein>
    <submittedName>
        <fullName evidence="4">NADAR family protein</fullName>
    </submittedName>
</protein>
<evidence type="ECO:0000256" key="1">
    <source>
        <dbReference type="ARBA" id="ARBA00000022"/>
    </source>
</evidence>
<comment type="catalytic activity">
    <reaction evidence="2">
        <text>2,5-diamino-6-hydroxy-4-(5-phosphoribosylamino)-pyrimidine + H2O = 2,5,6-triamino-4-hydroxypyrimidine + D-ribose 5-phosphate</text>
        <dbReference type="Rhea" id="RHEA:23436"/>
        <dbReference type="ChEBI" id="CHEBI:15377"/>
        <dbReference type="ChEBI" id="CHEBI:58614"/>
        <dbReference type="ChEBI" id="CHEBI:78346"/>
        <dbReference type="ChEBI" id="CHEBI:137796"/>
    </reaction>
</comment>
<evidence type="ECO:0000259" key="3">
    <source>
        <dbReference type="Pfam" id="PF08719"/>
    </source>
</evidence>
<evidence type="ECO:0000313" key="4">
    <source>
        <dbReference type="EMBL" id="AZS50312.1"/>
    </source>
</evidence>
<dbReference type="SUPFAM" id="SSF143990">
    <property type="entry name" value="YbiA-like"/>
    <property type="match status" value="1"/>
</dbReference>
<evidence type="ECO:0000313" key="5">
    <source>
        <dbReference type="Proteomes" id="UP000273143"/>
    </source>
</evidence>
<accession>A0A3S9XCW2</accession>
<comment type="catalytic activity">
    <reaction evidence="1">
        <text>5-amino-6-(5-phospho-D-ribosylamino)uracil + H2O = 5,6-diaminouracil + D-ribose 5-phosphate</text>
        <dbReference type="Rhea" id="RHEA:55020"/>
        <dbReference type="ChEBI" id="CHEBI:15377"/>
        <dbReference type="ChEBI" id="CHEBI:46252"/>
        <dbReference type="ChEBI" id="CHEBI:58453"/>
        <dbReference type="ChEBI" id="CHEBI:78346"/>
    </reaction>
</comment>
<dbReference type="InterPro" id="IPR012816">
    <property type="entry name" value="NADAR"/>
</dbReference>
<feature type="domain" description="NADAR" evidence="3">
    <location>
        <begin position="21"/>
        <end position="176"/>
    </location>
</feature>
<gene>
    <name evidence="4" type="ORF">DM558_05780</name>
</gene>
<evidence type="ECO:0000256" key="2">
    <source>
        <dbReference type="ARBA" id="ARBA00000751"/>
    </source>
</evidence>
<dbReference type="EMBL" id="CP029822">
    <property type="protein sequence ID" value="AZS50312.1"/>
    <property type="molecule type" value="Genomic_DNA"/>
</dbReference>
<dbReference type="Gene3D" id="1.10.357.40">
    <property type="entry name" value="YbiA-like"/>
    <property type="match status" value="1"/>
</dbReference>
<name>A0A3S9XCW2_9GAMM</name>
<keyword evidence="5" id="KW-1185">Reference proteome</keyword>
<dbReference type="Pfam" id="PF08719">
    <property type="entry name" value="NADAR"/>
    <property type="match status" value="1"/>
</dbReference>
<sequence>MLTIQTLCDRYRVGERFDYLFFWGHSGNKVSKNCLSQWYPAGFEIDGVFYPTAEHYMMASKAALFGDVSMHAKILIAQDAPTVKALGRKISGFDQTIWDANCSQIVIDGNFAKFSQIPELKDYLLNTKNKILVEASPYDNVWGIGLDENANNIENPLVWKGANLLGFALMVVRDRLNRGDE</sequence>
<dbReference type="InterPro" id="IPR037238">
    <property type="entry name" value="YbiA-like_sf"/>
</dbReference>
<reference evidence="5" key="1">
    <citation type="submission" date="2018-06" db="EMBL/GenBank/DDBJ databases">
        <title>Complete genome of Pseudomonas insecticola strain QZS01.</title>
        <authorList>
            <person name="Wang J."/>
            <person name="Su Q."/>
        </authorList>
    </citation>
    <scope>NUCLEOTIDE SEQUENCE [LARGE SCALE GENOMIC DNA]</scope>
    <source>
        <strain evidence="5">QZS01</strain>
    </source>
</reference>
<dbReference type="Proteomes" id="UP000273143">
    <property type="component" value="Chromosome"/>
</dbReference>
<dbReference type="AlphaFoldDB" id="A0A3S9XCW2"/>